<evidence type="ECO:0000256" key="1">
    <source>
        <dbReference type="SAM" id="MobiDB-lite"/>
    </source>
</evidence>
<evidence type="ECO:0000313" key="4">
    <source>
        <dbReference type="Proteomes" id="UP000322225"/>
    </source>
</evidence>
<dbReference type="InterPro" id="IPR001719">
    <property type="entry name" value="AP_endonuc_2"/>
</dbReference>
<feature type="compositionally biased region" description="Polar residues" evidence="1">
    <location>
        <begin position="99"/>
        <end position="126"/>
    </location>
</feature>
<dbReference type="RefSeq" id="XP_065823985.1">
    <property type="nucleotide sequence ID" value="XM_065967913.1"/>
</dbReference>
<proteinExistence type="predicted"/>
<dbReference type="GeneID" id="43586245"/>
<dbReference type="KEGG" id="ksn:43586245"/>
<dbReference type="SMART" id="SM00518">
    <property type="entry name" value="AP2Ec"/>
    <property type="match status" value="1"/>
</dbReference>
<dbReference type="PROSITE" id="PS51432">
    <property type="entry name" value="AP_NUCLEASE_F2_4"/>
    <property type="match status" value="1"/>
</dbReference>
<dbReference type="Pfam" id="PF01261">
    <property type="entry name" value="AP_endonuc_2"/>
    <property type="match status" value="1"/>
</dbReference>
<dbReference type="GO" id="GO:0005634">
    <property type="term" value="C:nucleus"/>
    <property type="evidence" value="ECO:0007669"/>
    <property type="project" value="TreeGrafter"/>
</dbReference>
<dbReference type="GO" id="GO:0006284">
    <property type="term" value="P:base-excision repair"/>
    <property type="evidence" value="ECO:0007669"/>
    <property type="project" value="TreeGrafter"/>
</dbReference>
<gene>
    <name evidence="3" type="ORF">CI109_106799</name>
</gene>
<sequence>MNEGEEQLEGGLDWTELWDDIIQLQTPTSFNLLEPFEGFSPQTPRRSLMECGSLPLDRSSLDERPSSLIDDQITKSPAYSEIASTYHDSASPPPLEFDLSQSSQDSFHLRTPTSTRRTQYNDRTSPPGTPEHAGHVVSISKKRKWEVKEEVSECARGLIKEDLEEEYHMESPFSRLSLCTPRRRPATPTPMSTPKPTTTPIHTHISHSASAAQDTTMTIPRQASDDLSSATHTRPSFLDIPQPPVFLLDPPHLLEREVKQEPYLRDDLSNPFIVPNTTNLGITQQNIDAQPPSQSIKINWIAHISTDGGLVWSMHRLSRMCKLNDDLGGVSMFINHPKRRVKDVRSDTDGRWECQRVFRNLGEDFRQQSMAHAVHTTNLLSSDPVIRARSKQSIIAEMKWARELGIPTLVIHLGSGEDLQDIRDRNRAMGRLILDLKEITSAVPQVSLGLENTVHPSPHSLTNLSSLTTLINHFPSPQLKICLDLCHLHVSEFDLNAESGREALFEILAKIGKERLVGIHVSDSMVKHGGKGDRHANGYIDLNSFRLMLRHPLLRSVPTLLETPRHFKNLRYTSSPHSRKLAYHESVRSALERSFLQHLVNIPDEEWEEGDHARAMRGEYIREKKRVERQIYKVARRRGGATWRNFKEGRKKHVSCCRAVHAVRAKERHDMVKEEVDVQTLSDLESDVKLEQL</sequence>
<dbReference type="GO" id="GO:0008081">
    <property type="term" value="F:phosphoric diester hydrolase activity"/>
    <property type="evidence" value="ECO:0007669"/>
    <property type="project" value="TreeGrafter"/>
</dbReference>
<dbReference type="GO" id="GO:0005739">
    <property type="term" value="C:mitochondrion"/>
    <property type="evidence" value="ECO:0007669"/>
    <property type="project" value="TreeGrafter"/>
</dbReference>
<feature type="domain" description="Xylose isomerase-like TIM barrel" evidence="2">
    <location>
        <begin position="356"/>
        <end position="566"/>
    </location>
</feature>
<protein>
    <recommendedName>
        <fullName evidence="2">Xylose isomerase-like TIM barrel domain-containing protein</fullName>
    </recommendedName>
</protein>
<dbReference type="PANTHER" id="PTHR21445">
    <property type="entry name" value="ENDONUCLEASE IV ENDODEOXYRIBONUCLEASE IV"/>
    <property type="match status" value="1"/>
</dbReference>
<dbReference type="EMBL" id="CP144063">
    <property type="protein sequence ID" value="WWD22308.1"/>
    <property type="molecule type" value="Genomic_DNA"/>
</dbReference>
<dbReference type="AlphaFoldDB" id="A0AAJ8LP41"/>
<evidence type="ECO:0000313" key="3">
    <source>
        <dbReference type="EMBL" id="WWD22308.1"/>
    </source>
</evidence>
<dbReference type="PANTHER" id="PTHR21445:SF0">
    <property type="entry name" value="APURINIC-APYRIMIDINIC ENDONUCLEASE"/>
    <property type="match status" value="1"/>
</dbReference>
<dbReference type="InterPro" id="IPR013022">
    <property type="entry name" value="Xyl_isomerase-like_TIM-brl"/>
</dbReference>
<dbReference type="GO" id="GO:0008270">
    <property type="term" value="F:zinc ion binding"/>
    <property type="evidence" value="ECO:0007669"/>
    <property type="project" value="InterPro"/>
</dbReference>
<organism evidence="3 4">
    <name type="scientific">Kwoniella shandongensis</name>
    <dbReference type="NCBI Taxonomy" id="1734106"/>
    <lineage>
        <taxon>Eukaryota</taxon>
        <taxon>Fungi</taxon>
        <taxon>Dikarya</taxon>
        <taxon>Basidiomycota</taxon>
        <taxon>Agaricomycotina</taxon>
        <taxon>Tremellomycetes</taxon>
        <taxon>Tremellales</taxon>
        <taxon>Cryptococcaceae</taxon>
        <taxon>Kwoniella</taxon>
    </lineage>
</organism>
<accession>A0AAJ8LP41</accession>
<dbReference type="SUPFAM" id="SSF51658">
    <property type="entry name" value="Xylose isomerase-like"/>
    <property type="match status" value="1"/>
</dbReference>
<feature type="region of interest" description="Disordered" evidence="1">
    <location>
        <begin position="85"/>
        <end position="137"/>
    </location>
</feature>
<dbReference type="Gene3D" id="3.20.20.150">
    <property type="entry name" value="Divalent-metal-dependent TIM barrel enzymes"/>
    <property type="match status" value="1"/>
</dbReference>
<dbReference type="Proteomes" id="UP000322225">
    <property type="component" value="Chromosome 13"/>
</dbReference>
<evidence type="ECO:0000259" key="2">
    <source>
        <dbReference type="Pfam" id="PF01261"/>
    </source>
</evidence>
<dbReference type="GO" id="GO:0003906">
    <property type="term" value="F:DNA-(apurinic or apyrimidinic site) endonuclease activity"/>
    <property type="evidence" value="ECO:0007669"/>
    <property type="project" value="TreeGrafter"/>
</dbReference>
<reference evidence="3" key="1">
    <citation type="submission" date="2017-08" db="EMBL/GenBank/DDBJ databases">
        <authorList>
            <person name="Cuomo C."/>
            <person name="Billmyre B."/>
            <person name="Heitman J."/>
        </authorList>
    </citation>
    <scope>NUCLEOTIDE SEQUENCE</scope>
    <source>
        <strain evidence="3">CBS 12478</strain>
    </source>
</reference>
<name>A0AAJ8LP41_9TREE</name>
<reference evidence="3" key="2">
    <citation type="submission" date="2024-01" db="EMBL/GenBank/DDBJ databases">
        <title>Comparative genomics of Cryptococcus and Kwoniella reveals pathogenesis evolution and contrasting modes of karyotype evolution via chromosome fusion or intercentromeric recombination.</title>
        <authorList>
            <person name="Coelho M.A."/>
            <person name="David-Palma M."/>
            <person name="Shea T."/>
            <person name="Bowers K."/>
            <person name="McGinley-Smith S."/>
            <person name="Mohammad A.W."/>
            <person name="Gnirke A."/>
            <person name="Yurkov A.M."/>
            <person name="Nowrousian M."/>
            <person name="Sun S."/>
            <person name="Cuomo C.A."/>
            <person name="Heitman J."/>
        </authorList>
    </citation>
    <scope>NUCLEOTIDE SEQUENCE</scope>
    <source>
        <strain evidence="3">CBS 12478</strain>
    </source>
</reference>
<dbReference type="GO" id="GO:0003677">
    <property type="term" value="F:DNA binding"/>
    <property type="evidence" value="ECO:0007669"/>
    <property type="project" value="InterPro"/>
</dbReference>
<keyword evidence="4" id="KW-1185">Reference proteome</keyword>
<dbReference type="InterPro" id="IPR036237">
    <property type="entry name" value="Xyl_isomerase-like_sf"/>
</dbReference>
<feature type="region of interest" description="Disordered" evidence="1">
    <location>
        <begin position="179"/>
        <end position="200"/>
    </location>
</feature>